<dbReference type="SUPFAM" id="SSF54690">
    <property type="entry name" value="Molybdopterin synthase subunit MoaE"/>
    <property type="match status" value="1"/>
</dbReference>
<organism evidence="3">
    <name type="scientific">Enterobius vermicularis</name>
    <name type="common">Human pinworm</name>
    <dbReference type="NCBI Taxonomy" id="51028"/>
    <lineage>
        <taxon>Eukaryota</taxon>
        <taxon>Metazoa</taxon>
        <taxon>Ecdysozoa</taxon>
        <taxon>Nematoda</taxon>
        <taxon>Chromadorea</taxon>
        <taxon>Rhabditida</taxon>
        <taxon>Spirurina</taxon>
        <taxon>Oxyuridomorpha</taxon>
        <taxon>Oxyuroidea</taxon>
        <taxon>Oxyuridae</taxon>
        <taxon>Enterobius</taxon>
    </lineage>
</organism>
<reference evidence="1 2" key="2">
    <citation type="submission" date="2018-10" db="EMBL/GenBank/DDBJ databases">
        <authorList>
            <consortium name="Pathogen Informatics"/>
        </authorList>
    </citation>
    <scope>NUCLEOTIDE SEQUENCE [LARGE SCALE GENOMIC DNA]</scope>
</reference>
<dbReference type="GO" id="GO:0006777">
    <property type="term" value="P:Mo-molybdopterin cofactor biosynthetic process"/>
    <property type="evidence" value="ECO:0007669"/>
    <property type="project" value="InterPro"/>
</dbReference>
<dbReference type="WBParaSite" id="EVEC_0000620801-mRNA-1">
    <property type="protein sequence ID" value="EVEC_0000620801-mRNA-1"/>
    <property type="gene ID" value="EVEC_0000620801"/>
</dbReference>
<evidence type="ECO:0000313" key="1">
    <source>
        <dbReference type="EMBL" id="VDD91068.1"/>
    </source>
</evidence>
<dbReference type="Gene3D" id="3.90.1170.40">
    <property type="entry name" value="Molybdopterin biosynthesis MoaE subunit"/>
    <property type="match status" value="1"/>
</dbReference>
<dbReference type="InterPro" id="IPR027417">
    <property type="entry name" value="P-loop_NTPase"/>
</dbReference>
<dbReference type="PANTHER" id="PTHR10285">
    <property type="entry name" value="URIDINE KINASE"/>
    <property type="match status" value="1"/>
</dbReference>
<evidence type="ECO:0000313" key="3">
    <source>
        <dbReference type="WBParaSite" id="EVEC_0000620801-mRNA-1"/>
    </source>
</evidence>
<accession>A0A0N4V7E3</accession>
<proteinExistence type="predicted"/>
<dbReference type="Gene3D" id="3.40.50.300">
    <property type="entry name" value="P-loop containing nucleotide triphosphate hydrolases"/>
    <property type="match status" value="2"/>
</dbReference>
<protein>
    <submittedName>
        <fullName evidence="3">Adenylate kinase</fullName>
    </submittedName>
</protein>
<keyword evidence="2" id="KW-1185">Reference proteome</keyword>
<dbReference type="AlphaFoldDB" id="A0A0N4V7E3"/>
<dbReference type="EMBL" id="UXUI01008280">
    <property type="protein sequence ID" value="VDD91068.1"/>
    <property type="molecule type" value="Genomic_DNA"/>
</dbReference>
<reference evidence="3" key="1">
    <citation type="submission" date="2017-02" db="UniProtKB">
        <authorList>
            <consortium name="WormBaseParasite"/>
        </authorList>
    </citation>
    <scope>IDENTIFICATION</scope>
</reference>
<dbReference type="STRING" id="51028.A0A0N4V7E3"/>
<dbReference type="InterPro" id="IPR036563">
    <property type="entry name" value="MoaE_sf"/>
</dbReference>
<gene>
    <name evidence="1" type="ORF">EVEC_LOCUS5819</name>
</gene>
<dbReference type="Proteomes" id="UP000274131">
    <property type="component" value="Unassembled WGS sequence"/>
</dbReference>
<sequence>MSITEEELLVKNLRDVAAVAAADRNSSFDSSTAIIFGISGCTNAGKTTLAKHMAKMVNWDKLVDDVKKARRNDDFIIIEGNMLTDAPEILQLLHRMIFLMLDREICFERRSQRTDYDPPDKPGYFEEFVWPSYERCLKTASLLARESLRFGVVDGISQAQAPDLQCFLGGETNDCTIYSTLQKLCCKTKAKFESVDRIVIIQRIGRIEKGDPYILVGTRGSSGNEARLANKYVQTKQQLTIWKMAKSTDESLTDEENLVVGKLHKSTIQNNTAAAVIGTTSAQKAYQNLNGKVTVAAVSWSKNKP</sequence>
<evidence type="ECO:0000313" key="2">
    <source>
        <dbReference type="Proteomes" id="UP000274131"/>
    </source>
</evidence>
<dbReference type="OrthoDB" id="5531344at2759"/>
<dbReference type="SUPFAM" id="SSF52540">
    <property type="entry name" value="P-loop containing nucleoside triphosphate hydrolases"/>
    <property type="match status" value="1"/>
</dbReference>
<name>A0A0N4V7E3_ENTVE</name>